<keyword evidence="4 7" id="KW-1133">Transmembrane helix</keyword>
<dbReference type="AlphaFoldDB" id="A0A6J4T8I2"/>
<keyword evidence="3 7" id="KW-0812">Transmembrane</keyword>
<keyword evidence="2" id="KW-1003">Cell membrane</keyword>
<feature type="transmembrane region" description="Helical" evidence="7">
    <location>
        <begin position="244"/>
        <end position="265"/>
    </location>
</feature>
<dbReference type="PANTHER" id="PTHR30213">
    <property type="entry name" value="INNER MEMBRANE PROTEIN YHJD"/>
    <property type="match status" value="1"/>
</dbReference>
<evidence type="ECO:0000256" key="4">
    <source>
        <dbReference type="ARBA" id="ARBA00022989"/>
    </source>
</evidence>
<organism evidence="8">
    <name type="scientific">uncultured Sphingomonas sp</name>
    <dbReference type="NCBI Taxonomy" id="158754"/>
    <lineage>
        <taxon>Bacteria</taxon>
        <taxon>Pseudomonadati</taxon>
        <taxon>Pseudomonadota</taxon>
        <taxon>Alphaproteobacteria</taxon>
        <taxon>Sphingomonadales</taxon>
        <taxon>Sphingomonadaceae</taxon>
        <taxon>Sphingomonas</taxon>
        <taxon>environmental samples</taxon>
    </lineage>
</organism>
<feature type="transmembrane region" description="Helical" evidence="7">
    <location>
        <begin position="22"/>
        <end position="51"/>
    </location>
</feature>
<sequence>MPRAAWKDIFARTYTRTWDDNVALVAAGVAFYGFFALLSLLGLIVLTYGAVAAPMTVIEHMRALTTVLPADIALLIGEQLMRAVQASEGTKGLGILLAVLVALYGGTNGAAAILTALNIAYEEKEKRSLLRFYLLALMLTVAAVLAALLAIGATAAVTFLRSLLPEARPETVAAGRVGGYALLMLAAAAVAASLYRLGPSRENARWSWITPGSLFAAVTWLLLTAAFGFWVANFTDYSASYGPLGTVVALLTWLYLSAYAFLFGAELNSEIEHQTAKDSTTGPPAPMGKRGAWAADNVATSDKVEDRPEEAREGEKLTGAAPSLAEDKDD</sequence>
<name>A0A6J4T8I2_9SPHN</name>
<reference evidence="8" key="1">
    <citation type="submission" date="2020-02" db="EMBL/GenBank/DDBJ databases">
        <authorList>
            <person name="Meier V. D."/>
        </authorList>
    </citation>
    <scope>NUCLEOTIDE SEQUENCE</scope>
    <source>
        <strain evidence="8">AVDCRST_MAG44</strain>
    </source>
</reference>
<proteinExistence type="predicted"/>
<feature type="transmembrane region" description="Helical" evidence="7">
    <location>
        <begin position="132"/>
        <end position="157"/>
    </location>
</feature>
<keyword evidence="5 7" id="KW-0472">Membrane</keyword>
<evidence type="ECO:0000256" key="7">
    <source>
        <dbReference type="SAM" id="Phobius"/>
    </source>
</evidence>
<accession>A0A6J4T8I2</accession>
<evidence type="ECO:0000313" key="8">
    <source>
        <dbReference type="EMBL" id="CAA9516259.1"/>
    </source>
</evidence>
<evidence type="ECO:0000256" key="5">
    <source>
        <dbReference type="ARBA" id="ARBA00023136"/>
    </source>
</evidence>
<evidence type="ECO:0000256" key="6">
    <source>
        <dbReference type="SAM" id="MobiDB-lite"/>
    </source>
</evidence>
<dbReference type="InterPro" id="IPR017039">
    <property type="entry name" value="Virul_fac_BrkB"/>
</dbReference>
<dbReference type="GO" id="GO:0005886">
    <property type="term" value="C:plasma membrane"/>
    <property type="evidence" value="ECO:0007669"/>
    <property type="project" value="UniProtKB-SubCell"/>
</dbReference>
<feature type="compositionally biased region" description="Basic and acidic residues" evidence="6">
    <location>
        <begin position="302"/>
        <end position="316"/>
    </location>
</feature>
<dbReference type="PANTHER" id="PTHR30213:SF0">
    <property type="entry name" value="UPF0761 MEMBRANE PROTEIN YIHY"/>
    <property type="match status" value="1"/>
</dbReference>
<evidence type="ECO:0000256" key="1">
    <source>
        <dbReference type="ARBA" id="ARBA00004651"/>
    </source>
</evidence>
<protein>
    <submittedName>
        <fullName evidence="8">Uncharacterized protein</fullName>
    </submittedName>
</protein>
<feature type="transmembrane region" description="Helical" evidence="7">
    <location>
        <begin position="93"/>
        <end position="120"/>
    </location>
</feature>
<dbReference type="PIRSF" id="PIRSF035875">
    <property type="entry name" value="RNase_BN"/>
    <property type="match status" value="1"/>
</dbReference>
<dbReference type="Pfam" id="PF03631">
    <property type="entry name" value="Virul_fac_BrkB"/>
    <property type="match status" value="1"/>
</dbReference>
<gene>
    <name evidence="8" type="ORF">AVDCRST_MAG44-1725</name>
</gene>
<feature type="transmembrane region" description="Helical" evidence="7">
    <location>
        <begin position="209"/>
        <end position="232"/>
    </location>
</feature>
<dbReference type="NCBIfam" id="TIGR00765">
    <property type="entry name" value="yihY_not_rbn"/>
    <property type="match status" value="1"/>
</dbReference>
<comment type="subcellular location">
    <subcellularLocation>
        <location evidence="1">Cell membrane</location>
        <topology evidence="1">Multi-pass membrane protein</topology>
    </subcellularLocation>
</comment>
<feature type="region of interest" description="Disordered" evidence="6">
    <location>
        <begin position="274"/>
        <end position="330"/>
    </location>
</feature>
<evidence type="ECO:0000256" key="3">
    <source>
        <dbReference type="ARBA" id="ARBA00022692"/>
    </source>
</evidence>
<feature type="transmembrane region" description="Helical" evidence="7">
    <location>
        <begin position="177"/>
        <end position="197"/>
    </location>
</feature>
<evidence type="ECO:0000256" key="2">
    <source>
        <dbReference type="ARBA" id="ARBA00022475"/>
    </source>
</evidence>
<dbReference type="EMBL" id="CADCVY010000114">
    <property type="protein sequence ID" value="CAA9516259.1"/>
    <property type="molecule type" value="Genomic_DNA"/>
</dbReference>